<keyword evidence="15" id="KW-0009">Actin-binding</keyword>
<dbReference type="InterPro" id="IPR002938">
    <property type="entry name" value="FAD-bd"/>
</dbReference>
<dbReference type="PRINTS" id="PR00420">
    <property type="entry name" value="RNGMNOXGNASE"/>
</dbReference>
<organism evidence="21 22">
    <name type="scientific">Salmo trutta</name>
    <name type="common">Brown trout</name>
    <dbReference type="NCBI Taxonomy" id="8032"/>
    <lineage>
        <taxon>Eukaryota</taxon>
        <taxon>Metazoa</taxon>
        <taxon>Chordata</taxon>
        <taxon>Craniata</taxon>
        <taxon>Vertebrata</taxon>
        <taxon>Euteleostomi</taxon>
        <taxon>Actinopterygii</taxon>
        <taxon>Neopterygii</taxon>
        <taxon>Teleostei</taxon>
        <taxon>Protacanthopterygii</taxon>
        <taxon>Salmoniformes</taxon>
        <taxon>Salmonidae</taxon>
        <taxon>Salmoninae</taxon>
        <taxon>Salmo</taxon>
    </lineage>
</organism>
<reference evidence="21" key="1">
    <citation type="submission" date="2025-08" db="UniProtKB">
        <authorList>
            <consortium name="Ensembl"/>
        </authorList>
    </citation>
    <scope>IDENTIFICATION</scope>
</reference>
<dbReference type="GO" id="GO:0003779">
    <property type="term" value="F:actin binding"/>
    <property type="evidence" value="ECO:0007669"/>
    <property type="project" value="UniProtKB-KW"/>
</dbReference>
<comment type="subcellular location">
    <subcellularLocation>
        <location evidence="3">Cytoplasm</location>
    </subcellularLocation>
    <subcellularLocation>
        <location evidence="2">Nucleus</location>
    </subcellularLocation>
</comment>
<dbReference type="Gene3D" id="2.10.110.10">
    <property type="entry name" value="Cysteine Rich Protein"/>
    <property type="match status" value="1"/>
</dbReference>
<dbReference type="SUPFAM" id="SSF47576">
    <property type="entry name" value="Calponin-homology domain, CH-domain"/>
    <property type="match status" value="1"/>
</dbReference>
<dbReference type="GO" id="GO:0071949">
    <property type="term" value="F:FAD binding"/>
    <property type="evidence" value="ECO:0007669"/>
    <property type="project" value="InterPro"/>
</dbReference>
<evidence type="ECO:0000256" key="15">
    <source>
        <dbReference type="ARBA" id="ARBA00023203"/>
    </source>
</evidence>
<dbReference type="SMART" id="SM00132">
    <property type="entry name" value="LIM"/>
    <property type="match status" value="1"/>
</dbReference>
<dbReference type="FunFam" id="3.50.50.60:FF:000004">
    <property type="entry name" value="protein-methionine sulfoxide oxidase MICAL2 isoform X1"/>
    <property type="match status" value="1"/>
</dbReference>
<evidence type="ECO:0000313" key="22">
    <source>
        <dbReference type="Proteomes" id="UP000472277"/>
    </source>
</evidence>
<keyword evidence="6" id="KW-0963">Cytoplasm</keyword>
<evidence type="ECO:0000256" key="13">
    <source>
        <dbReference type="ARBA" id="ARBA00023033"/>
    </source>
</evidence>
<evidence type="ECO:0000256" key="19">
    <source>
        <dbReference type="SAM" id="MobiDB-lite"/>
    </source>
</evidence>
<dbReference type="Gene3D" id="1.10.418.10">
    <property type="entry name" value="Calponin-like domain"/>
    <property type="match status" value="1"/>
</dbReference>
<dbReference type="SUPFAM" id="SSF51905">
    <property type="entry name" value="FAD/NAD(P)-binding domain"/>
    <property type="match status" value="1"/>
</dbReference>
<evidence type="ECO:0000256" key="2">
    <source>
        <dbReference type="ARBA" id="ARBA00004123"/>
    </source>
</evidence>
<feature type="compositionally biased region" description="Polar residues" evidence="19">
    <location>
        <begin position="783"/>
        <end position="805"/>
    </location>
</feature>
<dbReference type="Pfam" id="PF25413">
    <property type="entry name" value="Rossman_Mical"/>
    <property type="match status" value="1"/>
</dbReference>
<evidence type="ECO:0000256" key="9">
    <source>
        <dbReference type="ARBA" id="ARBA00022827"/>
    </source>
</evidence>
<keyword evidence="8 18" id="KW-0479">Metal-binding</keyword>
<accession>A0A673Y3N5</accession>
<dbReference type="CDD" id="cd09439">
    <property type="entry name" value="LIM_Mical"/>
    <property type="match status" value="1"/>
</dbReference>
<evidence type="ECO:0000256" key="18">
    <source>
        <dbReference type="PROSITE-ProRule" id="PRU00125"/>
    </source>
</evidence>
<dbReference type="PROSITE" id="PS50023">
    <property type="entry name" value="LIM_DOMAIN_2"/>
    <property type="match status" value="1"/>
</dbReference>
<protein>
    <recommendedName>
        <fullName evidence="5">F-actin monooxygenase</fullName>
        <ecNumber evidence="5">1.14.13.225</ecNumber>
    </recommendedName>
</protein>
<dbReference type="Pfam" id="PF01494">
    <property type="entry name" value="FAD_binding_3"/>
    <property type="match status" value="1"/>
</dbReference>
<dbReference type="AlphaFoldDB" id="A0A673Y3N5"/>
<feature type="region of interest" description="Disordered" evidence="19">
    <location>
        <begin position="767"/>
        <end position="805"/>
    </location>
</feature>
<sequence>MCETEDERSAQARQLFENFVQASTCKGTMQAFCILCRQMDLDPLDYRNFYSNLKATVTNWKAKALWTKLDKRAGHKEYKKSLSLKCLIIGGGPCGLRTAIELALLGAKVVVIEKRDTFSRNNVLHLWPYTIHDLRGLGAKKFYGKFCAGAIDHISIRQLQLMLLKVSLIVGVEVHVNVEFVKLLEPPENQENEGPGWRAEIRPENHPLVDFDFDVVIGADGRRNTLDGFRRKEFRGKLAIAITANFVNRNTTAEAKVEEISGVAFIFNQKFFLELKEETGIDLENIVYYRDNTHYFVMTAKKQSLLDKGVIIHDHVETEKLLGRDNVNQEALLSYAREAADFGTNYQLPSLDYAINHCSQPDVAMFDFTCMYASENAALVREKYGHQLLVSLVGDSLLEPFWPMGTGCARGFLAAFDTVWMVRGWVQGKTPLEILAERESLYRLLPQTTTENISKNFEQYTIDPVTRYPNLNSSCVKPHQVCHLFINGQQDSYPLERCGPTHRSVSLSRRGESALDLTFSDVNLMPHLFLSLHPSDFDALNEEDSAKNNQLAFDIAEREFGIQPVTTGKEMALDQDPDKLMMVLYISKVYEMFRNSPASITGRLLGGVFSSNKYISITSMALDGTILVLLKGLLIHLALYLHGWLCLQLSCQSAPPAGEGGEQSKVRSMATQLLAKIEENAAPGGALRNKCAGRKEFPQNLGGSDMCHFCSKRVYVMERLSAEGHFFHRECFRCNVCSSTLRLGGHAYNSQQGKFYCKIHYSQRQPNLQSSSKFQRRTEDQGHLTSSPDGSDPNSTTGSLQSQPPGTLCSFLRRSLRWPLHAGQSVCGTPHRLACWVHGAVSQTGLHLRDRSEDYGFLYELLSLGLPLLSMLHELLGQIYMEAEHLFLGKIIFLNCNPKRIH</sequence>
<dbReference type="GeneTree" id="ENSGT00940000158780"/>
<keyword evidence="12" id="KW-0560">Oxidoreductase</keyword>
<dbReference type="EC" id="1.14.13.225" evidence="5"/>
<evidence type="ECO:0000256" key="16">
    <source>
        <dbReference type="ARBA" id="ARBA00023242"/>
    </source>
</evidence>
<dbReference type="InterPro" id="IPR001781">
    <property type="entry name" value="Znf_LIM"/>
</dbReference>
<keyword evidence="14 18" id="KW-0440">LIM domain</keyword>
<dbReference type="InterPro" id="IPR036188">
    <property type="entry name" value="FAD/NAD-bd_sf"/>
</dbReference>
<evidence type="ECO:0000313" key="21">
    <source>
        <dbReference type="Ensembl" id="ENSSTUP00000029084.1"/>
    </source>
</evidence>
<gene>
    <name evidence="21" type="primary">MICAL2</name>
    <name evidence="21" type="synonym">mical2b</name>
</gene>
<proteinExistence type="inferred from homology"/>
<dbReference type="GO" id="GO:0046872">
    <property type="term" value="F:metal ion binding"/>
    <property type="evidence" value="ECO:0007669"/>
    <property type="project" value="UniProtKB-KW"/>
</dbReference>
<dbReference type="InterPro" id="IPR050540">
    <property type="entry name" value="F-actin_Monoox_Mical"/>
</dbReference>
<dbReference type="PROSITE" id="PS00478">
    <property type="entry name" value="LIM_DOMAIN_1"/>
    <property type="match status" value="1"/>
</dbReference>
<dbReference type="Ensembl" id="ENSSTUT00000030444.1">
    <property type="protein sequence ID" value="ENSSTUP00000029084.1"/>
    <property type="gene ID" value="ENSSTUG00000012205.1"/>
</dbReference>
<evidence type="ECO:0000259" key="20">
    <source>
        <dbReference type="PROSITE" id="PS50023"/>
    </source>
</evidence>
<dbReference type="GO" id="GO:0005737">
    <property type="term" value="C:cytoplasm"/>
    <property type="evidence" value="ECO:0007669"/>
    <property type="project" value="UniProtKB-SubCell"/>
</dbReference>
<keyword evidence="13" id="KW-0503">Monooxygenase</keyword>
<dbReference type="Gene3D" id="3.50.50.60">
    <property type="entry name" value="FAD/NAD(P)-binding domain"/>
    <property type="match status" value="1"/>
</dbReference>
<evidence type="ECO:0000256" key="17">
    <source>
        <dbReference type="ARBA" id="ARBA00049522"/>
    </source>
</evidence>
<reference evidence="21" key="2">
    <citation type="submission" date="2025-09" db="UniProtKB">
        <authorList>
            <consortium name="Ensembl"/>
        </authorList>
    </citation>
    <scope>IDENTIFICATION</scope>
</reference>
<evidence type="ECO:0000256" key="12">
    <source>
        <dbReference type="ARBA" id="ARBA00023002"/>
    </source>
</evidence>
<comment type="catalytic activity">
    <reaction evidence="17">
        <text>L-methionyl-[F-actin] + NADPH + O2 + H(+) = L-methionyl-(R)-S-oxide-[F-actin] + NADP(+) + H2O</text>
        <dbReference type="Rhea" id="RHEA:51308"/>
        <dbReference type="Rhea" id="RHEA-COMP:12953"/>
        <dbReference type="Rhea" id="RHEA-COMP:12956"/>
        <dbReference type="ChEBI" id="CHEBI:15377"/>
        <dbReference type="ChEBI" id="CHEBI:15378"/>
        <dbReference type="ChEBI" id="CHEBI:15379"/>
        <dbReference type="ChEBI" id="CHEBI:16044"/>
        <dbReference type="ChEBI" id="CHEBI:45764"/>
        <dbReference type="ChEBI" id="CHEBI:57783"/>
        <dbReference type="ChEBI" id="CHEBI:58349"/>
        <dbReference type="EC" id="1.14.13.225"/>
    </reaction>
</comment>
<dbReference type="InterPro" id="IPR057494">
    <property type="entry name" value="Rossman_Mical"/>
</dbReference>
<dbReference type="Proteomes" id="UP000472277">
    <property type="component" value="Chromosome 7"/>
</dbReference>
<name>A0A673Y3N5_SALTR</name>
<keyword evidence="11" id="KW-0521">NADP</keyword>
<keyword evidence="22" id="KW-1185">Reference proteome</keyword>
<evidence type="ECO:0000256" key="6">
    <source>
        <dbReference type="ARBA" id="ARBA00022490"/>
    </source>
</evidence>
<dbReference type="InterPro" id="IPR036872">
    <property type="entry name" value="CH_dom_sf"/>
</dbReference>
<keyword evidence="7" id="KW-0285">Flavoprotein</keyword>
<evidence type="ECO:0000256" key="4">
    <source>
        <dbReference type="ARBA" id="ARBA00008223"/>
    </source>
</evidence>
<dbReference type="PANTHER" id="PTHR23167:SF39">
    <property type="entry name" value="[F-ACTIN]-MONOOXYGENASE MICAL2"/>
    <property type="match status" value="1"/>
</dbReference>
<dbReference type="PANTHER" id="PTHR23167">
    <property type="entry name" value="CALPONIN HOMOLOGY DOMAIN-CONTAINING PROTEIN DDB_G0272472-RELATED"/>
    <property type="match status" value="1"/>
</dbReference>
<evidence type="ECO:0000256" key="11">
    <source>
        <dbReference type="ARBA" id="ARBA00022857"/>
    </source>
</evidence>
<dbReference type="Pfam" id="PF00412">
    <property type="entry name" value="LIM"/>
    <property type="match status" value="1"/>
</dbReference>
<keyword evidence="16" id="KW-0539">Nucleus</keyword>
<dbReference type="SUPFAM" id="SSF57716">
    <property type="entry name" value="Glucocorticoid receptor-like (DNA-binding domain)"/>
    <property type="match status" value="2"/>
</dbReference>
<keyword evidence="10 18" id="KW-0862">Zinc</keyword>
<evidence type="ECO:0000256" key="8">
    <source>
        <dbReference type="ARBA" id="ARBA00022723"/>
    </source>
</evidence>
<evidence type="ECO:0000256" key="14">
    <source>
        <dbReference type="ARBA" id="ARBA00023038"/>
    </source>
</evidence>
<evidence type="ECO:0000256" key="7">
    <source>
        <dbReference type="ARBA" id="ARBA00022630"/>
    </source>
</evidence>
<evidence type="ECO:0000256" key="5">
    <source>
        <dbReference type="ARBA" id="ARBA00012709"/>
    </source>
</evidence>
<keyword evidence="9" id="KW-0274">FAD</keyword>
<evidence type="ECO:0000256" key="1">
    <source>
        <dbReference type="ARBA" id="ARBA00001974"/>
    </source>
</evidence>
<comment type="similarity">
    <text evidence="4">Belongs to the Mical family.</text>
</comment>
<evidence type="ECO:0000256" key="10">
    <source>
        <dbReference type="ARBA" id="ARBA00022833"/>
    </source>
</evidence>
<feature type="domain" description="LIM zinc-binding" evidence="20">
    <location>
        <begin position="705"/>
        <end position="767"/>
    </location>
</feature>
<dbReference type="GO" id="GO:0120501">
    <property type="term" value="F:F-actin monooxygenase activity"/>
    <property type="evidence" value="ECO:0007669"/>
    <property type="project" value="UniProtKB-EC"/>
</dbReference>
<evidence type="ECO:0000256" key="3">
    <source>
        <dbReference type="ARBA" id="ARBA00004496"/>
    </source>
</evidence>
<comment type="cofactor">
    <cofactor evidence="1">
        <name>FAD</name>
        <dbReference type="ChEBI" id="CHEBI:57692"/>
    </cofactor>
</comment>
<dbReference type="GO" id="GO:0005634">
    <property type="term" value="C:nucleus"/>
    <property type="evidence" value="ECO:0007669"/>
    <property type="project" value="UniProtKB-SubCell"/>
</dbReference>